<gene>
    <name evidence="1" type="ORF">CEXT_504361</name>
</gene>
<name>A0AAV4TKB8_CAEEX</name>
<organism evidence="1 2">
    <name type="scientific">Caerostris extrusa</name>
    <name type="common">Bark spider</name>
    <name type="synonym">Caerostris bankana</name>
    <dbReference type="NCBI Taxonomy" id="172846"/>
    <lineage>
        <taxon>Eukaryota</taxon>
        <taxon>Metazoa</taxon>
        <taxon>Ecdysozoa</taxon>
        <taxon>Arthropoda</taxon>
        <taxon>Chelicerata</taxon>
        <taxon>Arachnida</taxon>
        <taxon>Araneae</taxon>
        <taxon>Araneomorphae</taxon>
        <taxon>Entelegynae</taxon>
        <taxon>Araneoidea</taxon>
        <taxon>Araneidae</taxon>
        <taxon>Caerostris</taxon>
    </lineage>
</organism>
<evidence type="ECO:0000313" key="2">
    <source>
        <dbReference type="Proteomes" id="UP001054945"/>
    </source>
</evidence>
<evidence type="ECO:0000313" key="1">
    <source>
        <dbReference type="EMBL" id="GIY45866.1"/>
    </source>
</evidence>
<accession>A0AAV4TKB8</accession>
<keyword evidence="2" id="KW-1185">Reference proteome</keyword>
<reference evidence="1 2" key="1">
    <citation type="submission" date="2021-06" db="EMBL/GenBank/DDBJ databases">
        <title>Caerostris extrusa draft genome.</title>
        <authorList>
            <person name="Kono N."/>
            <person name="Arakawa K."/>
        </authorList>
    </citation>
    <scope>NUCLEOTIDE SEQUENCE [LARGE SCALE GENOMIC DNA]</scope>
</reference>
<dbReference type="Proteomes" id="UP001054945">
    <property type="component" value="Unassembled WGS sequence"/>
</dbReference>
<sequence>MVVIIKVVFKRCNIGIEANRCQRWQHWYIEPQRRPIQASCLIFFPIFSEKFPNMYLTIALCRKRDVGLAITDPMRQLFMIYIRFSQLFYLLMPRSRIASSGQRDLC</sequence>
<proteinExistence type="predicted"/>
<dbReference type="EMBL" id="BPLR01011333">
    <property type="protein sequence ID" value="GIY45866.1"/>
    <property type="molecule type" value="Genomic_DNA"/>
</dbReference>
<comment type="caution">
    <text evidence="1">The sequence shown here is derived from an EMBL/GenBank/DDBJ whole genome shotgun (WGS) entry which is preliminary data.</text>
</comment>
<protein>
    <submittedName>
        <fullName evidence="1">Uncharacterized protein</fullName>
    </submittedName>
</protein>
<dbReference type="AlphaFoldDB" id="A0AAV4TKB8"/>